<accession>A0ACB8C354</accession>
<gene>
    <name evidence="1" type="ORF">HPB49_011168</name>
</gene>
<evidence type="ECO:0000313" key="1">
    <source>
        <dbReference type="EMBL" id="KAH7933282.1"/>
    </source>
</evidence>
<reference evidence="1" key="1">
    <citation type="submission" date="2020-05" db="EMBL/GenBank/DDBJ databases">
        <title>Large-scale comparative analyses of tick genomes elucidate their genetic diversity and vector capacities.</title>
        <authorList>
            <person name="Jia N."/>
            <person name="Wang J."/>
            <person name="Shi W."/>
            <person name="Du L."/>
            <person name="Sun Y."/>
            <person name="Zhan W."/>
            <person name="Jiang J."/>
            <person name="Wang Q."/>
            <person name="Zhang B."/>
            <person name="Ji P."/>
            <person name="Sakyi L.B."/>
            <person name="Cui X."/>
            <person name="Yuan T."/>
            <person name="Jiang B."/>
            <person name="Yang W."/>
            <person name="Lam T.T.-Y."/>
            <person name="Chang Q."/>
            <person name="Ding S."/>
            <person name="Wang X."/>
            <person name="Zhu J."/>
            <person name="Ruan X."/>
            <person name="Zhao L."/>
            <person name="Wei J."/>
            <person name="Que T."/>
            <person name="Du C."/>
            <person name="Cheng J."/>
            <person name="Dai P."/>
            <person name="Han X."/>
            <person name="Huang E."/>
            <person name="Gao Y."/>
            <person name="Liu J."/>
            <person name="Shao H."/>
            <person name="Ye R."/>
            <person name="Li L."/>
            <person name="Wei W."/>
            <person name="Wang X."/>
            <person name="Wang C."/>
            <person name="Yang T."/>
            <person name="Huo Q."/>
            <person name="Li W."/>
            <person name="Guo W."/>
            <person name="Chen H."/>
            <person name="Zhou L."/>
            <person name="Ni X."/>
            <person name="Tian J."/>
            <person name="Zhou Y."/>
            <person name="Sheng Y."/>
            <person name="Liu T."/>
            <person name="Pan Y."/>
            <person name="Xia L."/>
            <person name="Li J."/>
            <person name="Zhao F."/>
            <person name="Cao W."/>
        </authorList>
    </citation>
    <scope>NUCLEOTIDE SEQUENCE</scope>
    <source>
        <strain evidence="1">Dsil-2018</strain>
    </source>
</reference>
<keyword evidence="2" id="KW-1185">Reference proteome</keyword>
<name>A0ACB8C354_DERSI</name>
<comment type="caution">
    <text evidence="1">The sequence shown here is derived from an EMBL/GenBank/DDBJ whole genome shotgun (WGS) entry which is preliminary data.</text>
</comment>
<dbReference type="EMBL" id="CM023478">
    <property type="protein sequence ID" value="KAH7933282.1"/>
    <property type="molecule type" value="Genomic_DNA"/>
</dbReference>
<sequence>MDATSTTLRKSSNYDDTTAGAEASQKAPRILPPTPEPQVTSRDKNLLNKPTSVKLVRLAVLLVVVVAPFLFVIFLSKVLGGSNKAYLTSKVTQHFCCPYELQAVLRGINSTIDPCNDFYGHVCSRIDAGEVEHMSPLFRVIQQLNLMELAAPAQSSSAAGQMLAALRQGLWDAGRSLEDIADYVTAIVKAGNPAPRMNLLRMVRFLAELSLRYGLPSVVSFEISEAVRRGDAAYLPINLYASLQKRAKRVVALDVPVLGVDMAIHLWSFLLEQSWSAETSHSIETYKACFNGTDSGGYPNTAITALGVVSAIDAMMAIDWNVVSSVNDAEISVGRLVYLLWAYDKCASLPIMGTSVDVNLVLRNSPAFRPIFGCPQSAALAQRTCCLGTC</sequence>
<organism evidence="1 2">
    <name type="scientific">Dermacentor silvarum</name>
    <name type="common">Tick</name>
    <dbReference type="NCBI Taxonomy" id="543639"/>
    <lineage>
        <taxon>Eukaryota</taxon>
        <taxon>Metazoa</taxon>
        <taxon>Ecdysozoa</taxon>
        <taxon>Arthropoda</taxon>
        <taxon>Chelicerata</taxon>
        <taxon>Arachnida</taxon>
        <taxon>Acari</taxon>
        <taxon>Parasitiformes</taxon>
        <taxon>Ixodida</taxon>
        <taxon>Ixodoidea</taxon>
        <taxon>Ixodidae</taxon>
        <taxon>Rhipicephalinae</taxon>
        <taxon>Dermacentor</taxon>
    </lineage>
</organism>
<protein>
    <submittedName>
        <fullName evidence="1">Uncharacterized protein</fullName>
    </submittedName>
</protein>
<proteinExistence type="predicted"/>
<evidence type="ECO:0000313" key="2">
    <source>
        <dbReference type="Proteomes" id="UP000821865"/>
    </source>
</evidence>
<dbReference type="Proteomes" id="UP000821865">
    <property type="component" value="Chromosome 9"/>
</dbReference>